<dbReference type="InterPro" id="IPR005807">
    <property type="entry name" value="SecE_bac"/>
</dbReference>
<dbReference type="GO" id="GO:0008320">
    <property type="term" value="F:protein transmembrane transporter activity"/>
    <property type="evidence" value="ECO:0007669"/>
    <property type="project" value="UniProtKB-UniRule"/>
</dbReference>
<dbReference type="GO" id="GO:0005886">
    <property type="term" value="C:plasma membrane"/>
    <property type="evidence" value="ECO:0007669"/>
    <property type="project" value="UniProtKB-SubCell"/>
</dbReference>
<dbReference type="PANTHER" id="PTHR33910">
    <property type="entry name" value="PROTEIN TRANSLOCASE SUBUNIT SECE"/>
    <property type="match status" value="1"/>
</dbReference>
<evidence type="ECO:0000256" key="6">
    <source>
        <dbReference type="ARBA" id="ARBA00022989"/>
    </source>
</evidence>
<evidence type="ECO:0000256" key="7">
    <source>
        <dbReference type="ARBA" id="ARBA00023010"/>
    </source>
</evidence>
<evidence type="ECO:0000256" key="1">
    <source>
        <dbReference type="ARBA" id="ARBA00004370"/>
    </source>
</evidence>
<feature type="transmembrane region" description="Helical" evidence="9">
    <location>
        <begin position="51"/>
        <end position="76"/>
    </location>
</feature>
<keyword evidence="3 9" id="KW-1003">Cell membrane</keyword>
<evidence type="ECO:0000256" key="9">
    <source>
        <dbReference type="HAMAP-Rule" id="MF_00422"/>
    </source>
</evidence>
<evidence type="ECO:0000313" key="10">
    <source>
        <dbReference type="EMBL" id="MCC3299765.1"/>
    </source>
</evidence>
<name>A0A9X1MI89_9MICC</name>
<keyword evidence="7 9" id="KW-0811">Translocation</keyword>
<dbReference type="InterPro" id="IPR038379">
    <property type="entry name" value="SecE_sf"/>
</dbReference>
<evidence type="ECO:0000256" key="8">
    <source>
        <dbReference type="ARBA" id="ARBA00023136"/>
    </source>
</evidence>
<dbReference type="EMBL" id="JAJFZV010000020">
    <property type="protein sequence ID" value="MCC3299765.1"/>
    <property type="molecule type" value="Genomic_DNA"/>
</dbReference>
<keyword evidence="4 9" id="KW-0812">Transmembrane</keyword>
<protein>
    <recommendedName>
        <fullName evidence="9">Protein translocase subunit SecE</fullName>
    </recommendedName>
</protein>
<dbReference type="HAMAP" id="MF_00422">
    <property type="entry name" value="SecE"/>
    <property type="match status" value="1"/>
</dbReference>
<comment type="function">
    <text evidence="9">Essential subunit of the Sec protein translocation channel SecYEG. Clamps together the 2 halves of SecY. May contact the channel plug during translocation.</text>
</comment>
<evidence type="ECO:0000256" key="5">
    <source>
        <dbReference type="ARBA" id="ARBA00022927"/>
    </source>
</evidence>
<dbReference type="Proteomes" id="UP001139158">
    <property type="component" value="Unassembled WGS sequence"/>
</dbReference>
<dbReference type="Pfam" id="PF00584">
    <property type="entry name" value="SecE"/>
    <property type="match status" value="1"/>
</dbReference>
<evidence type="ECO:0000256" key="2">
    <source>
        <dbReference type="ARBA" id="ARBA00022448"/>
    </source>
</evidence>
<comment type="caution">
    <text evidence="10">The sequence shown here is derived from an EMBL/GenBank/DDBJ whole genome shotgun (WGS) entry which is preliminary data.</text>
</comment>
<comment type="similarity">
    <text evidence="9">Belongs to the SecE/SEC61-gamma family.</text>
</comment>
<keyword evidence="6 9" id="KW-1133">Transmembrane helix</keyword>
<keyword evidence="5 9" id="KW-0653">Protein transport</keyword>
<keyword evidence="2 9" id="KW-0813">Transport</keyword>
<dbReference type="AlphaFoldDB" id="A0A9X1MI89"/>
<evidence type="ECO:0000256" key="4">
    <source>
        <dbReference type="ARBA" id="ARBA00022692"/>
    </source>
</evidence>
<dbReference type="RefSeq" id="WP_227897755.1">
    <property type="nucleotide sequence ID" value="NZ_CP099467.1"/>
</dbReference>
<dbReference type="PANTHER" id="PTHR33910:SF1">
    <property type="entry name" value="PROTEIN TRANSLOCASE SUBUNIT SECE"/>
    <property type="match status" value="1"/>
</dbReference>
<dbReference type="GO" id="GO:0009306">
    <property type="term" value="P:protein secretion"/>
    <property type="evidence" value="ECO:0007669"/>
    <property type="project" value="UniProtKB-UniRule"/>
</dbReference>
<dbReference type="PROSITE" id="PS01067">
    <property type="entry name" value="SECE_SEC61G"/>
    <property type="match status" value="1"/>
</dbReference>
<dbReference type="NCBIfam" id="TIGR00964">
    <property type="entry name" value="secE_bact"/>
    <property type="match status" value="1"/>
</dbReference>
<comment type="subcellular location">
    <subcellularLocation>
        <location evidence="9">Cell membrane</location>
        <topology evidence="9">Single-pass membrane protein</topology>
    </subcellularLocation>
    <subcellularLocation>
        <location evidence="1">Membrane</location>
    </subcellularLocation>
</comment>
<evidence type="ECO:0000313" key="11">
    <source>
        <dbReference type="Proteomes" id="UP001139158"/>
    </source>
</evidence>
<evidence type="ECO:0000256" key="3">
    <source>
        <dbReference type="ARBA" id="ARBA00022475"/>
    </source>
</evidence>
<dbReference type="GO" id="GO:0043952">
    <property type="term" value="P:protein transport by the Sec complex"/>
    <property type="evidence" value="ECO:0007669"/>
    <property type="project" value="UniProtKB-UniRule"/>
</dbReference>
<dbReference type="Gene3D" id="1.20.5.1030">
    <property type="entry name" value="Preprotein translocase secy subunit"/>
    <property type="match status" value="1"/>
</dbReference>
<sequence length="90" mass="9742">MTQTLEAEEQPARIGVPSKDGKRGFFGAVILYIRQVIGELRKVVKPTRGELFKMTGIVLAFVAVMILLITGLDLLFGSLSSLVFSSGGEQ</sequence>
<keyword evidence="8 9" id="KW-0472">Membrane</keyword>
<keyword evidence="11" id="KW-1185">Reference proteome</keyword>
<reference evidence="10" key="1">
    <citation type="submission" date="2021-10" db="EMBL/GenBank/DDBJ databases">
        <title>Novel species in genus Arthrobacter.</title>
        <authorList>
            <person name="Liu Y."/>
        </authorList>
    </citation>
    <scope>NUCLEOTIDE SEQUENCE</scope>
    <source>
        <strain evidence="10">Zg-Y453</strain>
    </source>
</reference>
<comment type="subunit">
    <text evidence="9">Component of the Sec protein translocase complex. Heterotrimer consisting of SecY, SecE and SecG subunits. The heterotrimers can form oligomers, although 1 heterotrimer is thought to be able to translocate proteins. Interacts with the ribosome. Interacts with SecDF, and other proteins may be involved. Interacts with SecA.</text>
</comment>
<organism evidence="10 11">
    <name type="scientific">Arthrobacter caoxuetaonis</name>
    <dbReference type="NCBI Taxonomy" id="2886935"/>
    <lineage>
        <taxon>Bacteria</taxon>
        <taxon>Bacillati</taxon>
        <taxon>Actinomycetota</taxon>
        <taxon>Actinomycetes</taxon>
        <taxon>Micrococcales</taxon>
        <taxon>Micrococcaceae</taxon>
        <taxon>Arthrobacter</taxon>
    </lineage>
</organism>
<accession>A0A9X1MI89</accession>
<dbReference type="GO" id="GO:0065002">
    <property type="term" value="P:intracellular protein transmembrane transport"/>
    <property type="evidence" value="ECO:0007669"/>
    <property type="project" value="UniProtKB-UniRule"/>
</dbReference>
<gene>
    <name evidence="9 10" type="primary">secE</name>
    <name evidence="10" type="ORF">LJ757_18565</name>
</gene>
<dbReference type="InterPro" id="IPR001901">
    <property type="entry name" value="Translocase_SecE/Sec61-g"/>
</dbReference>
<dbReference type="GO" id="GO:0006605">
    <property type="term" value="P:protein targeting"/>
    <property type="evidence" value="ECO:0007669"/>
    <property type="project" value="UniProtKB-UniRule"/>
</dbReference>
<proteinExistence type="inferred from homology"/>